<protein>
    <submittedName>
        <fullName evidence="1">Uncharacterized protein</fullName>
    </submittedName>
</protein>
<reference evidence="1" key="1">
    <citation type="submission" date="2021-03" db="EMBL/GenBank/DDBJ databases">
        <title>Draft genome sequence of rust myrtle Austropuccinia psidii MF-1, a brazilian biotype.</title>
        <authorList>
            <person name="Quecine M.C."/>
            <person name="Pachon D.M.R."/>
            <person name="Bonatelli M.L."/>
            <person name="Correr F.H."/>
            <person name="Franceschini L.M."/>
            <person name="Leite T.F."/>
            <person name="Margarido G.R.A."/>
            <person name="Almeida C.A."/>
            <person name="Ferrarezi J.A."/>
            <person name="Labate C.A."/>
        </authorList>
    </citation>
    <scope>NUCLEOTIDE SEQUENCE</scope>
    <source>
        <strain evidence="1">MF-1</strain>
    </source>
</reference>
<proteinExistence type="predicted"/>
<evidence type="ECO:0000313" key="2">
    <source>
        <dbReference type="Proteomes" id="UP000765509"/>
    </source>
</evidence>
<sequence length="116" mass="12798">MCYSSGRLEQQSSLLLPQWPGSVIGFDGELDVLKAVIGYEEDSHDFYDEKPPNDPALLLSNSLSSSDGFIKHRRCFCKGHSRMIPARLRSSRCSGSCLVSSDPSDNWRCPTGSSLL</sequence>
<keyword evidence="2" id="KW-1185">Reference proteome</keyword>
<dbReference type="Proteomes" id="UP000765509">
    <property type="component" value="Unassembled WGS sequence"/>
</dbReference>
<evidence type="ECO:0000313" key="1">
    <source>
        <dbReference type="EMBL" id="MBW0497987.1"/>
    </source>
</evidence>
<comment type="caution">
    <text evidence="1">The sequence shown here is derived from an EMBL/GenBank/DDBJ whole genome shotgun (WGS) entry which is preliminary data.</text>
</comment>
<gene>
    <name evidence="1" type="ORF">O181_037702</name>
</gene>
<accession>A0A9Q3DDA3</accession>
<organism evidence="1 2">
    <name type="scientific">Austropuccinia psidii MF-1</name>
    <dbReference type="NCBI Taxonomy" id="1389203"/>
    <lineage>
        <taxon>Eukaryota</taxon>
        <taxon>Fungi</taxon>
        <taxon>Dikarya</taxon>
        <taxon>Basidiomycota</taxon>
        <taxon>Pucciniomycotina</taxon>
        <taxon>Pucciniomycetes</taxon>
        <taxon>Pucciniales</taxon>
        <taxon>Sphaerophragmiaceae</taxon>
        <taxon>Austropuccinia</taxon>
    </lineage>
</organism>
<dbReference type="AlphaFoldDB" id="A0A9Q3DDA3"/>
<name>A0A9Q3DDA3_9BASI</name>
<dbReference type="EMBL" id="AVOT02014500">
    <property type="protein sequence ID" value="MBW0497987.1"/>
    <property type="molecule type" value="Genomic_DNA"/>
</dbReference>